<gene>
    <name evidence="2" type="ORF">AB840_06680</name>
</gene>
<feature type="domain" description="Mce/MlaD" evidence="1">
    <location>
        <begin position="37"/>
        <end position="112"/>
    </location>
</feature>
<dbReference type="PATRIC" id="fig|1122219.3.peg.834"/>
<organism evidence="2 3">
    <name type="scientific">Megasphaera cerevisiae DSM 20462</name>
    <dbReference type="NCBI Taxonomy" id="1122219"/>
    <lineage>
        <taxon>Bacteria</taxon>
        <taxon>Bacillati</taxon>
        <taxon>Bacillota</taxon>
        <taxon>Negativicutes</taxon>
        <taxon>Veillonellales</taxon>
        <taxon>Veillonellaceae</taxon>
        <taxon>Megasphaera</taxon>
    </lineage>
</organism>
<proteinExistence type="predicted"/>
<protein>
    <submittedName>
        <fullName evidence="2">Virulence factor Mce</fullName>
    </submittedName>
</protein>
<sequence length="411" mass="45328">MKWSAEAKVGLVTIIGVLLFTYVVITLAHAEIFGKPGFEIYTRFQDANGLQKGNSVRYVGVHVGKVESVTPSREGVDIKMKLDKGTEIPRDSKISITTDGLLGEKILAIVPGTDREHLLNDGDRIESSQGKSMTDMMDSASQLVGNANAMVQNINAVVGDADTQNAMRRSIQNVESMTDKTNGMLDANAANIQQITANMASMTSQMNTSLQRIDGDGATSDNVRNMAANMKNITDRFDNIARSLEKVTTDQQSQNDIQTTLHNTAQITDKVNKILGGESKIKVQGEAGLLYNDTKNESGANVNFRVYRNNTFALIGAENIGNGTNFNLQYGRHGDVFDSRFGLINGELGAGMDFFVDGPFRLSLEGYDPDNWRYRIKAQYRIHPDVYLFGQFTRPMERHDGGNYYGVNYAF</sequence>
<dbReference type="OrthoDB" id="9764664at2"/>
<dbReference type="InterPro" id="IPR052336">
    <property type="entry name" value="MlaD_Phospholipid_Transporter"/>
</dbReference>
<name>A0A0J6WWV3_9FIRM</name>
<evidence type="ECO:0000313" key="2">
    <source>
        <dbReference type="EMBL" id="KMO86698.1"/>
    </source>
</evidence>
<keyword evidence="3" id="KW-1185">Reference proteome</keyword>
<dbReference type="AlphaFoldDB" id="A0A0J6WWV3"/>
<dbReference type="PANTHER" id="PTHR33371:SF4">
    <property type="entry name" value="INTERMEMBRANE PHOSPHOLIPID TRANSPORT SYSTEM BINDING PROTEIN MLAD"/>
    <property type="match status" value="1"/>
</dbReference>
<dbReference type="InterPro" id="IPR003399">
    <property type="entry name" value="Mce/MlaD"/>
</dbReference>
<dbReference type="Proteomes" id="UP000036503">
    <property type="component" value="Unassembled WGS sequence"/>
</dbReference>
<dbReference type="PANTHER" id="PTHR33371">
    <property type="entry name" value="INTERMEMBRANE PHOSPHOLIPID TRANSPORT SYSTEM BINDING PROTEIN MLAD-RELATED"/>
    <property type="match status" value="1"/>
</dbReference>
<dbReference type="InParanoid" id="A0A0J6WWV3"/>
<accession>A0A0J6WWV3</accession>
<evidence type="ECO:0000313" key="3">
    <source>
        <dbReference type="Proteomes" id="UP000036503"/>
    </source>
</evidence>
<dbReference type="Pfam" id="PF02470">
    <property type="entry name" value="MlaD"/>
    <property type="match status" value="1"/>
</dbReference>
<dbReference type="EMBL" id="LEKT01000017">
    <property type="protein sequence ID" value="KMO86698.1"/>
    <property type="molecule type" value="Genomic_DNA"/>
</dbReference>
<comment type="caution">
    <text evidence="2">The sequence shown here is derived from an EMBL/GenBank/DDBJ whole genome shotgun (WGS) entry which is preliminary data.</text>
</comment>
<dbReference type="STRING" id="39029.BSR42_08230"/>
<dbReference type="RefSeq" id="WP_048514060.1">
    <property type="nucleotide sequence ID" value="NZ_FUXD01000018.1"/>
</dbReference>
<evidence type="ECO:0000259" key="1">
    <source>
        <dbReference type="Pfam" id="PF02470"/>
    </source>
</evidence>
<reference evidence="2 3" key="1">
    <citation type="submission" date="2015-06" db="EMBL/GenBank/DDBJ databases">
        <title>Draft genome sequence of beer spoilage bacterium Megasphaera cerevisiae type strain 20462.</title>
        <authorList>
            <person name="Kutumbaka K."/>
            <person name="Pasmowitz J."/>
            <person name="Mategko J."/>
            <person name="Reyes D."/>
            <person name="Friedrich A."/>
            <person name="Han S."/>
            <person name="Martens-Habbena W."/>
            <person name="Neal-McKinney J."/>
            <person name="Janagama H.K."/>
            <person name="Nadala C."/>
            <person name="Samadpour M."/>
        </authorList>
    </citation>
    <scope>NUCLEOTIDE SEQUENCE [LARGE SCALE GENOMIC DNA]</scope>
    <source>
        <strain evidence="2 3">DSM 20462</strain>
    </source>
</reference>